<dbReference type="AlphaFoldDB" id="A0AAP0WWH9"/>
<feature type="compositionally biased region" description="Acidic residues" evidence="1">
    <location>
        <begin position="254"/>
        <end position="294"/>
    </location>
</feature>
<evidence type="ECO:0000256" key="1">
    <source>
        <dbReference type="SAM" id="MobiDB-lite"/>
    </source>
</evidence>
<proteinExistence type="predicted"/>
<evidence type="ECO:0000313" key="2">
    <source>
        <dbReference type="EMBL" id="KAK9279161.1"/>
    </source>
</evidence>
<feature type="region of interest" description="Disordered" evidence="1">
    <location>
        <begin position="1"/>
        <end position="25"/>
    </location>
</feature>
<organism evidence="2 3">
    <name type="scientific">Liquidambar formosana</name>
    <name type="common">Formosan gum</name>
    <dbReference type="NCBI Taxonomy" id="63359"/>
    <lineage>
        <taxon>Eukaryota</taxon>
        <taxon>Viridiplantae</taxon>
        <taxon>Streptophyta</taxon>
        <taxon>Embryophyta</taxon>
        <taxon>Tracheophyta</taxon>
        <taxon>Spermatophyta</taxon>
        <taxon>Magnoliopsida</taxon>
        <taxon>eudicotyledons</taxon>
        <taxon>Gunneridae</taxon>
        <taxon>Pentapetalae</taxon>
        <taxon>Saxifragales</taxon>
        <taxon>Altingiaceae</taxon>
        <taxon>Liquidambar</taxon>
    </lineage>
</organism>
<evidence type="ECO:0000313" key="3">
    <source>
        <dbReference type="Proteomes" id="UP001415857"/>
    </source>
</evidence>
<dbReference type="InterPro" id="IPR004158">
    <property type="entry name" value="DUF247_pln"/>
</dbReference>
<dbReference type="PANTHER" id="PTHR31170:SF25">
    <property type="entry name" value="BNAA09G04570D PROTEIN"/>
    <property type="match status" value="1"/>
</dbReference>
<dbReference type="Proteomes" id="UP001415857">
    <property type="component" value="Unassembled WGS sequence"/>
</dbReference>
<sequence length="294" mass="34141">MEPSAAKYEEGSSWSTHQPTSSPPEWVVDIRNHLKEKHLHINNAGERCSLSRVPPSMRQIDEDNYIPELVSIGPFHRDNPSLQSMEAHKLRFLYGILDPMTYKTNTVDSSSKNWRVKNVTLDGLERAMKELEKKTRECYSEKFDAFTSDEFVRMMVLDSCFIVELLRLYAMINQEGKSYKTILQVWFKFHFGSLKFKFQVSSIFFDQKNSINGKVEMTKYAPDMSVMSFEHLAHSRIAYPSTRLPLDPSHTLENGDDDGEEEEDDEDGEEEGDYCEDDEDDENEEEEEEEEKGT</sequence>
<feature type="region of interest" description="Disordered" evidence="1">
    <location>
        <begin position="241"/>
        <end position="294"/>
    </location>
</feature>
<dbReference type="PANTHER" id="PTHR31170">
    <property type="entry name" value="BNAC04G53230D PROTEIN"/>
    <property type="match status" value="1"/>
</dbReference>
<protein>
    <submittedName>
        <fullName evidence="2">Uncharacterized protein</fullName>
    </submittedName>
</protein>
<dbReference type="Pfam" id="PF03140">
    <property type="entry name" value="DUF247"/>
    <property type="match status" value="1"/>
</dbReference>
<reference evidence="2 3" key="1">
    <citation type="journal article" date="2024" name="Plant J.">
        <title>Genome sequences and population genomics reveal climatic adaptation and genomic divergence between two closely related sweetgum species.</title>
        <authorList>
            <person name="Xu W.Q."/>
            <person name="Ren C.Q."/>
            <person name="Zhang X.Y."/>
            <person name="Comes H.P."/>
            <person name="Liu X.H."/>
            <person name="Li Y.G."/>
            <person name="Kettle C.J."/>
            <person name="Jalonen R."/>
            <person name="Gaisberger H."/>
            <person name="Ma Y.Z."/>
            <person name="Qiu Y.X."/>
        </authorList>
    </citation>
    <scope>NUCLEOTIDE SEQUENCE [LARGE SCALE GENOMIC DNA]</scope>
    <source>
        <strain evidence="2">Hangzhou</strain>
    </source>
</reference>
<comment type="caution">
    <text evidence="2">The sequence shown here is derived from an EMBL/GenBank/DDBJ whole genome shotgun (WGS) entry which is preliminary data.</text>
</comment>
<name>A0AAP0WWH9_LIQFO</name>
<gene>
    <name evidence="2" type="ORF">L1049_012838</name>
</gene>
<dbReference type="EMBL" id="JBBPBK010000008">
    <property type="protein sequence ID" value="KAK9279161.1"/>
    <property type="molecule type" value="Genomic_DNA"/>
</dbReference>
<accession>A0AAP0WWH9</accession>
<keyword evidence="3" id="KW-1185">Reference proteome</keyword>